<reference evidence="3" key="1">
    <citation type="submission" date="2020-12" db="EMBL/GenBank/DDBJ databases">
        <title>Ramlibacter sp. nov., isolated from a freshwater alga, Cryptomonas.</title>
        <authorList>
            <person name="Kim H.M."/>
            <person name="Jeon C.O."/>
        </authorList>
    </citation>
    <scope>NUCLEOTIDE SEQUENCE</scope>
    <source>
        <strain evidence="3">CrO1</strain>
    </source>
</reference>
<dbReference type="InterPro" id="IPR002156">
    <property type="entry name" value="RNaseH_domain"/>
</dbReference>
<feature type="domain" description="RNase H type-1" evidence="2">
    <location>
        <begin position="1"/>
        <end position="35"/>
    </location>
</feature>
<feature type="region of interest" description="Disordered" evidence="1">
    <location>
        <begin position="20"/>
        <end position="75"/>
    </location>
</feature>
<keyword evidence="4" id="KW-1185">Reference proteome</keyword>
<evidence type="ECO:0000313" key="3">
    <source>
        <dbReference type="EMBL" id="MBK0392700.1"/>
    </source>
</evidence>
<evidence type="ECO:0000256" key="1">
    <source>
        <dbReference type="SAM" id="MobiDB-lite"/>
    </source>
</evidence>
<gene>
    <name evidence="3" type="ORF">I8E28_08860</name>
</gene>
<dbReference type="InterPro" id="IPR036397">
    <property type="entry name" value="RNaseH_sf"/>
</dbReference>
<dbReference type="SUPFAM" id="SSF53098">
    <property type="entry name" value="Ribonuclease H-like"/>
    <property type="match status" value="1"/>
</dbReference>
<dbReference type="PROSITE" id="PS50879">
    <property type="entry name" value="RNASE_H_1"/>
    <property type="match status" value="1"/>
</dbReference>
<dbReference type="RefSeq" id="WP_200790345.1">
    <property type="nucleotide sequence ID" value="NZ_JAEDAO010000001.1"/>
</dbReference>
<dbReference type="GO" id="GO:0003676">
    <property type="term" value="F:nucleic acid binding"/>
    <property type="evidence" value="ECO:0007669"/>
    <property type="project" value="InterPro"/>
</dbReference>
<sequence length="88" mass="9625">MVHSFPIRVEVRWVKGHKTSAHNRAADKLAKQSAGMPFNKPLSVSQTAKKWSDQKTDRGCVSVEGSRSRSALSPRSSKVVTITNFATG</sequence>
<dbReference type="Pfam" id="PF00075">
    <property type="entry name" value="RNase_H"/>
    <property type="match status" value="1"/>
</dbReference>
<dbReference type="InterPro" id="IPR012337">
    <property type="entry name" value="RNaseH-like_sf"/>
</dbReference>
<accession>A0A934Q031</accession>
<evidence type="ECO:0000259" key="2">
    <source>
        <dbReference type="PROSITE" id="PS50879"/>
    </source>
</evidence>
<dbReference type="Gene3D" id="3.30.420.10">
    <property type="entry name" value="Ribonuclease H-like superfamily/Ribonuclease H"/>
    <property type="match status" value="1"/>
</dbReference>
<protein>
    <recommendedName>
        <fullName evidence="2">RNase H type-1 domain-containing protein</fullName>
    </recommendedName>
</protein>
<comment type="caution">
    <text evidence="3">The sequence shown here is derived from an EMBL/GenBank/DDBJ whole genome shotgun (WGS) entry which is preliminary data.</text>
</comment>
<evidence type="ECO:0000313" key="4">
    <source>
        <dbReference type="Proteomes" id="UP000617041"/>
    </source>
</evidence>
<dbReference type="AlphaFoldDB" id="A0A934Q031"/>
<dbReference type="Proteomes" id="UP000617041">
    <property type="component" value="Unassembled WGS sequence"/>
</dbReference>
<dbReference type="GO" id="GO:0004523">
    <property type="term" value="F:RNA-DNA hybrid ribonuclease activity"/>
    <property type="evidence" value="ECO:0007669"/>
    <property type="project" value="InterPro"/>
</dbReference>
<organism evidence="3 4">
    <name type="scientific">Ramlibacter algicola</name>
    <dbReference type="NCBI Taxonomy" id="2795217"/>
    <lineage>
        <taxon>Bacteria</taxon>
        <taxon>Pseudomonadati</taxon>
        <taxon>Pseudomonadota</taxon>
        <taxon>Betaproteobacteria</taxon>
        <taxon>Burkholderiales</taxon>
        <taxon>Comamonadaceae</taxon>
        <taxon>Ramlibacter</taxon>
    </lineage>
</organism>
<dbReference type="EMBL" id="JAEDAO010000001">
    <property type="protein sequence ID" value="MBK0392700.1"/>
    <property type="molecule type" value="Genomic_DNA"/>
</dbReference>
<name>A0A934Q031_9BURK</name>
<proteinExistence type="predicted"/>